<dbReference type="EMBL" id="EU973198">
    <property type="protein sequence ID" value="ACG45316.1"/>
    <property type="molecule type" value="mRNA"/>
</dbReference>
<evidence type="ECO:0000313" key="1">
    <source>
        <dbReference type="EMBL" id="ACG45316.1"/>
    </source>
</evidence>
<protein>
    <submittedName>
        <fullName evidence="1">Uncharacterized protein</fullName>
    </submittedName>
</protein>
<reference evidence="1" key="1">
    <citation type="journal article" date="2009" name="Plant Mol. Biol.">
        <title>Insights into corn genes derived from large-scale cDNA sequencing.</title>
        <authorList>
            <person name="Alexandrov N.N."/>
            <person name="Brover V.V."/>
            <person name="Freidin S."/>
            <person name="Troukhan M.E."/>
            <person name="Tatarinova T.V."/>
            <person name="Zhang H."/>
            <person name="Swaller T.J."/>
            <person name="Lu Y.P."/>
            <person name="Bouck J."/>
            <person name="Flavell R.B."/>
            <person name="Feldmann K.A."/>
        </authorList>
    </citation>
    <scope>NUCLEOTIDE SEQUENCE</scope>
</reference>
<name>B6U7I3_MAIZE</name>
<proteinExistence type="evidence at transcript level"/>
<accession>B6U7I3</accession>
<dbReference type="AlphaFoldDB" id="B6U7I3"/>
<sequence length="93" mass="10244">MVRPYSPRSDPLCARRNCIYRIPGCSLPLRGRRASLGSIGVCPTGLERAFAGPFSAFDECIWVTSMVVCCEQRPHNVIGLHANVQHVPQPEHG</sequence>
<organism evidence="1">
    <name type="scientific">Zea mays</name>
    <name type="common">Maize</name>
    <dbReference type="NCBI Taxonomy" id="4577"/>
    <lineage>
        <taxon>Eukaryota</taxon>
        <taxon>Viridiplantae</taxon>
        <taxon>Streptophyta</taxon>
        <taxon>Embryophyta</taxon>
        <taxon>Tracheophyta</taxon>
        <taxon>Spermatophyta</taxon>
        <taxon>Magnoliopsida</taxon>
        <taxon>Liliopsida</taxon>
        <taxon>Poales</taxon>
        <taxon>Poaceae</taxon>
        <taxon>PACMAD clade</taxon>
        <taxon>Panicoideae</taxon>
        <taxon>Andropogonodae</taxon>
        <taxon>Andropogoneae</taxon>
        <taxon>Tripsacinae</taxon>
        <taxon>Zea</taxon>
    </lineage>
</organism>